<dbReference type="EMBL" id="QNRT01000001">
    <property type="protein sequence ID" value="RBP53184.1"/>
    <property type="molecule type" value="Genomic_DNA"/>
</dbReference>
<name>A0A395JNE0_9GAMM</name>
<evidence type="ECO:0000313" key="3">
    <source>
        <dbReference type="Proteomes" id="UP000253083"/>
    </source>
</evidence>
<keyword evidence="1" id="KW-0472">Membrane</keyword>
<keyword evidence="1" id="KW-1133">Transmembrane helix</keyword>
<gene>
    <name evidence="2" type="ORF">DFR28_101569</name>
</gene>
<feature type="transmembrane region" description="Helical" evidence="1">
    <location>
        <begin position="65"/>
        <end position="98"/>
    </location>
</feature>
<dbReference type="AlphaFoldDB" id="A0A395JNE0"/>
<evidence type="ECO:0000313" key="2">
    <source>
        <dbReference type="EMBL" id="RBP53184.1"/>
    </source>
</evidence>
<dbReference type="RefSeq" id="WP_113952776.1">
    <property type="nucleotide sequence ID" value="NZ_QNRT01000001.1"/>
</dbReference>
<accession>A0A395JNE0</accession>
<organism evidence="2 3">
    <name type="scientific">Arenicella xantha</name>
    <dbReference type="NCBI Taxonomy" id="644221"/>
    <lineage>
        <taxon>Bacteria</taxon>
        <taxon>Pseudomonadati</taxon>
        <taxon>Pseudomonadota</taxon>
        <taxon>Gammaproteobacteria</taxon>
        <taxon>Arenicellales</taxon>
        <taxon>Arenicellaceae</taxon>
        <taxon>Arenicella</taxon>
    </lineage>
</organism>
<proteinExistence type="predicted"/>
<keyword evidence="3" id="KW-1185">Reference proteome</keyword>
<dbReference type="OrthoDB" id="5405464at2"/>
<comment type="caution">
    <text evidence="2">The sequence shown here is derived from an EMBL/GenBank/DDBJ whole genome shotgun (WGS) entry which is preliminary data.</text>
</comment>
<dbReference type="InParanoid" id="A0A395JNE0"/>
<protein>
    <submittedName>
        <fullName evidence="2">Putative membrane protein</fullName>
    </submittedName>
</protein>
<keyword evidence="1" id="KW-0812">Transmembrane</keyword>
<feature type="transmembrane region" description="Helical" evidence="1">
    <location>
        <begin position="20"/>
        <end position="45"/>
    </location>
</feature>
<evidence type="ECO:0000256" key="1">
    <source>
        <dbReference type="SAM" id="Phobius"/>
    </source>
</evidence>
<dbReference type="Proteomes" id="UP000253083">
    <property type="component" value="Unassembled WGS sequence"/>
</dbReference>
<sequence length="115" mass="13074">MSTIIDHDAAYDSEPKTHALIAYILMTIGLFTAVPMIFGAIWAMVKRGDSAGTMYHSHYTNTIRTFWWSLLWTIIGGILTFIFIGFAILGIVWLWALYRMVNGLIKIMADKPYPI</sequence>
<reference evidence="2 3" key="1">
    <citation type="submission" date="2018-06" db="EMBL/GenBank/DDBJ databases">
        <title>Genomic Encyclopedia of Type Strains, Phase IV (KMG-IV): sequencing the most valuable type-strain genomes for metagenomic binning, comparative biology and taxonomic classification.</title>
        <authorList>
            <person name="Goeker M."/>
        </authorList>
    </citation>
    <scope>NUCLEOTIDE SEQUENCE [LARGE SCALE GENOMIC DNA]</scope>
    <source>
        <strain evidence="2 3">DSM 24032</strain>
    </source>
</reference>